<dbReference type="InterPro" id="IPR014729">
    <property type="entry name" value="Rossmann-like_a/b/a_fold"/>
</dbReference>
<dbReference type="GO" id="GO:0050660">
    <property type="term" value="F:flavin adenine dinucleotide binding"/>
    <property type="evidence" value="ECO:0007669"/>
    <property type="project" value="InterPro"/>
</dbReference>
<dbReference type="InterPro" id="IPR001308">
    <property type="entry name" value="ETF_a/FixB"/>
</dbReference>
<dbReference type="CDD" id="cd01715">
    <property type="entry name" value="ETF_alpha"/>
    <property type="match status" value="1"/>
</dbReference>
<dbReference type="EMBL" id="DTCK01000007">
    <property type="protein sequence ID" value="HGQ35134.1"/>
    <property type="molecule type" value="Genomic_DNA"/>
</dbReference>
<dbReference type="Pfam" id="PF01012">
    <property type="entry name" value="ETF"/>
    <property type="match status" value="1"/>
</dbReference>
<evidence type="ECO:0000256" key="1">
    <source>
        <dbReference type="ARBA" id="ARBA00005817"/>
    </source>
</evidence>
<gene>
    <name evidence="4" type="ORF">ENU08_05645</name>
    <name evidence="3" type="ORF">ENU41_00435</name>
</gene>
<dbReference type="SMART" id="SM00893">
    <property type="entry name" value="ETF"/>
    <property type="match status" value="1"/>
</dbReference>
<accession>A0A7C4NPD6</accession>
<evidence type="ECO:0000313" key="4">
    <source>
        <dbReference type="EMBL" id="HGQ64711.1"/>
    </source>
</evidence>
<dbReference type="AlphaFoldDB" id="A0A7C4NPD6"/>
<protein>
    <submittedName>
        <fullName evidence="4">Electron transfer flavoprotein subunit alpha/FixB family protein</fullName>
    </submittedName>
</protein>
<dbReference type="InterPro" id="IPR014730">
    <property type="entry name" value="ETF_a/b_N"/>
</dbReference>
<proteinExistence type="inferred from homology"/>
<dbReference type="Pfam" id="PF00766">
    <property type="entry name" value="ETF_alpha"/>
    <property type="match status" value="1"/>
</dbReference>
<dbReference type="SUPFAM" id="SSF52467">
    <property type="entry name" value="DHS-like NAD/FAD-binding domain"/>
    <property type="match status" value="1"/>
</dbReference>
<reference evidence="4" key="1">
    <citation type="journal article" date="2020" name="mSystems">
        <title>Genome- and Community-Level Interaction Insights into Carbon Utilization and Element Cycling Functions of Hydrothermarchaeota in Hydrothermal Sediment.</title>
        <authorList>
            <person name="Zhou Z."/>
            <person name="Liu Y."/>
            <person name="Xu W."/>
            <person name="Pan J."/>
            <person name="Luo Z.H."/>
            <person name="Li M."/>
        </authorList>
    </citation>
    <scope>NUCLEOTIDE SEQUENCE [LARGE SCALE GENOMIC DNA]</scope>
    <source>
        <strain evidence="4">SpSt-637</strain>
        <strain evidence="3">SpSt-667</strain>
    </source>
</reference>
<organism evidence="4">
    <name type="scientific">Ignisphaera aggregans</name>
    <dbReference type="NCBI Taxonomy" id="334771"/>
    <lineage>
        <taxon>Archaea</taxon>
        <taxon>Thermoproteota</taxon>
        <taxon>Thermoprotei</taxon>
        <taxon>Desulfurococcales</taxon>
        <taxon>Desulfurococcaceae</taxon>
        <taxon>Ignisphaera</taxon>
    </lineage>
</organism>
<comment type="caution">
    <text evidence="4">The sequence shown here is derived from an EMBL/GenBank/DDBJ whole genome shotgun (WGS) entry which is preliminary data.</text>
</comment>
<dbReference type="SUPFAM" id="SSF52402">
    <property type="entry name" value="Adenine nucleotide alpha hydrolases-like"/>
    <property type="match status" value="1"/>
</dbReference>
<name>A0A7C4NPD6_9CREN</name>
<evidence type="ECO:0000313" key="3">
    <source>
        <dbReference type="EMBL" id="HGQ35134.1"/>
    </source>
</evidence>
<dbReference type="InterPro" id="IPR029035">
    <property type="entry name" value="DHS-like_NAD/FAD-binding_dom"/>
</dbReference>
<dbReference type="GO" id="GO:0009055">
    <property type="term" value="F:electron transfer activity"/>
    <property type="evidence" value="ECO:0007669"/>
    <property type="project" value="InterPro"/>
</dbReference>
<dbReference type="Gene3D" id="3.40.50.620">
    <property type="entry name" value="HUPs"/>
    <property type="match status" value="1"/>
</dbReference>
<dbReference type="GO" id="GO:0033539">
    <property type="term" value="P:fatty acid beta-oxidation using acyl-CoA dehydrogenase"/>
    <property type="evidence" value="ECO:0007669"/>
    <property type="project" value="TreeGrafter"/>
</dbReference>
<dbReference type="PANTHER" id="PTHR43153:SF1">
    <property type="entry name" value="ELECTRON TRANSFER FLAVOPROTEIN SUBUNIT ALPHA, MITOCHONDRIAL"/>
    <property type="match status" value="1"/>
</dbReference>
<feature type="domain" description="Electron transfer flavoprotein alpha/beta-subunit N-terminal" evidence="2">
    <location>
        <begin position="6"/>
        <end position="198"/>
    </location>
</feature>
<dbReference type="InterPro" id="IPR033947">
    <property type="entry name" value="ETF_alpha_N"/>
</dbReference>
<dbReference type="EMBL" id="DTBD01000049">
    <property type="protein sequence ID" value="HGQ64711.1"/>
    <property type="molecule type" value="Genomic_DNA"/>
</dbReference>
<dbReference type="InterPro" id="IPR014731">
    <property type="entry name" value="ETF_asu_C"/>
</dbReference>
<dbReference type="Gene3D" id="3.40.50.1220">
    <property type="entry name" value="TPP-binding domain"/>
    <property type="match status" value="1"/>
</dbReference>
<evidence type="ECO:0000259" key="2">
    <source>
        <dbReference type="SMART" id="SM00893"/>
    </source>
</evidence>
<sequence length="336" mass="36505">MTVEGILVYAENYSGRVNPATFELLGKANELKSNIGGRISATVLVDGSEIDVAKELIAYGADTVIVYKVPNRELLANQLIHRDAVVNAINTLKPKLVLINATPWGRSLGPRIAAKLKTGITADCLDVYVDEHGDIVQVRPAFTGNIVAHIKTVTHPVIATIRPKVFSTLKPDRSRVGDILVKNLDEVGLSGDTKKIKVCGVKRVKEVKISEAQVIVTVGRGLKSKEDMKIFKELANALSGELGCSKPLVDIGWCEKDRQVGFSGNIVKPRIYIACGISGAPQHIAGMKDSEYVVAINIDETAPISRYCDAFIVGDMQEIILKILDKLKKIQGLENK</sequence>
<comment type="similarity">
    <text evidence="1">Belongs to the ETF alpha-subunit/FixB family.</text>
</comment>
<dbReference type="PIRSF" id="PIRSF000089">
    <property type="entry name" value="Electra_flavoP_a"/>
    <property type="match status" value="1"/>
</dbReference>
<dbReference type="PANTHER" id="PTHR43153">
    <property type="entry name" value="ELECTRON TRANSFER FLAVOPROTEIN ALPHA"/>
    <property type="match status" value="1"/>
</dbReference>